<evidence type="ECO:0008006" key="3">
    <source>
        <dbReference type="Google" id="ProtNLM"/>
    </source>
</evidence>
<protein>
    <recommendedName>
        <fullName evidence="3">Craniofacial development protein 2</fullName>
    </recommendedName>
</protein>
<evidence type="ECO:0000313" key="1">
    <source>
        <dbReference type="EMBL" id="KAH1174102.1"/>
    </source>
</evidence>
<accession>A0A9D4AS39</accession>
<organism evidence="1 2">
    <name type="scientific">Mauremys mutica</name>
    <name type="common">yellowpond turtle</name>
    <dbReference type="NCBI Taxonomy" id="74926"/>
    <lineage>
        <taxon>Eukaryota</taxon>
        <taxon>Metazoa</taxon>
        <taxon>Chordata</taxon>
        <taxon>Craniata</taxon>
        <taxon>Vertebrata</taxon>
        <taxon>Euteleostomi</taxon>
        <taxon>Archelosauria</taxon>
        <taxon>Testudinata</taxon>
        <taxon>Testudines</taxon>
        <taxon>Cryptodira</taxon>
        <taxon>Durocryptodira</taxon>
        <taxon>Testudinoidea</taxon>
        <taxon>Geoemydidae</taxon>
        <taxon>Geoemydinae</taxon>
        <taxon>Mauremys</taxon>
    </lineage>
</organism>
<dbReference type="InterPro" id="IPR036691">
    <property type="entry name" value="Endo/exonu/phosph_ase_sf"/>
</dbReference>
<gene>
    <name evidence="1" type="ORF">KIL84_002246</name>
</gene>
<dbReference type="Gene3D" id="3.60.10.10">
    <property type="entry name" value="Endonuclease/exonuclease/phosphatase"/>
    <property type="match status" value="1"/>
</dbReference>
<dbReference type="Proteomes" id="UP000827986">
    <property type="component" value="Unassembled WGS sequence"/>
</dbReference>
<dbReference type="EMBL" id="JAHDVG010000480">
    <property type="protein sequence ID" value="KAH1174102.1"/>
    <property type="molecule type" value="Genomic_DNA"/>
</dbReference>
<evidence type="ECO:0000313" key="2">
    <source>
        <dbReference type="Proteomes" id="UP000827986"/>
    </source>
</evidence>
<reference evidence="1" key="1">
    <citation type="submission" date="2021-09" db="EMBL/GenBank/DDBJ databases">
        <title>The genome of Mauremys mutica provides insights into the evolution of semi-aquatic lifestyle.</title>
        <authorList>
            <person name="Gong S."/>
            <person name="Gao Y."/>
        </authorList>
    </citation>
    <scope>NUCLEOTIDE SEQUENCE</scope>
    <source>
        <strain evidence="1">MM-2020</strain>
        <tissue evidence="1">Muscle</tissue>
    </source>
</reference>
<keyword evidence="2" id="KW-1185">Reference proteome</keyword>
<dbReference type="AlphaFoldDB" id="A0A9D4AS39"/>
<name>A0A9D4AS39_9SAUR</name>
<proteinExistence type="predicted"/>
<comment type="caution">
    <text evidence="1">The sequence shown here is derived from an EMBL/GenBank/DDBJ whole genome shotgun (WGS) entry which is preliminary data.</text>
</comment>
<sequence length="85" mass="9824">MQQMEDEEIEHFYEELEEVMQKRSIYAIIQGDFNAIVGGKESENEKYMGKVGKGIRNDCGAHLVAFTEANHLHVMNTIFQNEQCQ</sequence>